<sequence>MTKYILIAGLLFSTSLQSIGQNEVVDQFLSGKSVVFISASTTASPSFSWKELAEELHPSLIAAGGDPIAYYELEEAILSDAIKNSYASYFSRRLVENIVLLIRKNDGQFYSHVFPFTGNGNIIAPGENWSGSAEDLEGIKSQIESIGNGRRSENFLVIEVPEYPPIPGMENNSTQSGYLAENPLNLDAFKLGVLLTGAAGNEGFLTTFRHDIYGMPEQQVAAEQRAEREGMESVFDANYPYEVVFLTEAKSNQELIQDGVQFLLMKQEGREADLMQSMGLDPTASGQPDRVVVKYFIRFLVRNELYIGTTWDADPDWRVALKAFLEQLSP</sequence>
<accession>A0ABT8C8A5</accession>
<dbReference type="Proteomes" id="UP001236663">
    <property type="component" value="Unassembled WGS sequence"/>
</dbReference>
<evidence type="ECO:0000313" key="2">
    <source>
        <dbReference type="Proteomes" id="UP001236663"/>
    </source>
</evidence>
<name>A0ABT8C8A5_9BACT</name>
<gene>
    <name evidence="1" type="ORF">QWZ15_14355</name>
</gene>
<reference evidence="2" key="1">
    <citation type="journal article" date="2019" name="Int. J. Syst. Evol. Microbiol.">
        <title>The Global Catalogue of Microorganisms (GCM) 10K type strain sequencing project: providing services to taxonomists for standard genome sequencing and annotation.</title>
        <authorList>
            <consortium name="The Broad Institute Genomics Platform"/>
            <consortium name="The Broad Institute Genome Sequencing Center for Infectious Disease"/>
            <person name="Wu L."/>
            <person name="Ma J."/>
        </authorList>
    </citation>
    <scope>NUCLEOTIDE SEQUENCE [LARGE SCALE GENOMIC DNA]</scope>
    <source>
        <strain evidence="2">CECT 7706</strain>
    </source>
</reference>
<proteinExistence type="predicted"/>
<dbReference type="EMBL" id="JAUFQS010000016">
    <property type="protein sequence ID" value="MDN3689018.1"/>
    <property type="molecule type" value="Genomic_DNA"/>
</dbReference>
<comment type="caution">
    <text evidence="1">The sequence shown here is derived from an EMBL/GenBank/DDBJ whole genome shotgun (WGS) entry which is preliminary data.</text>
</comment>
<evidence type="ECO:0000313" key="1">
    <source>
        <dbReference type="EMBL" id="MDN3689018.1"/>
    </source>
</evidence>
<keyword evidence="2" id="KW-1185">Reference proteome</keyword>
<organism evidence="1 2">
    <name type="scientific">Cyclobacterium jeungdonense</name>
    <dbReference type="NCBI Taxonomy" id="708087"/>
    <lineage>
        <taxon>Bacteria</taxon>
        <taxon>Pseudomonadati</taxon>
        <taxon>Bacteroidota</taxon>
        <taxon>Cytophagia</taxon>
        <taxon>Cytophagales</taxon>
        <taxon>Cyclobacteriaceae</taxon>
        <taxon>Cyclobacterium</taxon>
    </lineage>
</organism>
<dbReference type="RefSeq" id="WP_240459427.1">
    <property type="nucleotide sequence ID" value="NZ_JAUFQS010000016.1"/>
</dbReference>
<protein>
    <submittedName>
        <fullName evidence="1">NTPase</fullName>
    </submittedName>
</protein>